<dbReference type="SMART" id="SM00530">
    <property type="entry name" value="HTH_XRE"/>
    <property type="match status" value="1"/>
</dbReference>
<proteinExistence type="predicted"/>
<dbReference type="SUPFAM" id="SSF47413">
    <property type="entry name" value="lambda repressor-like DNA-binding domains"/>
    <property type="match status" value="1"/>
</dbReference>
<dbReference type="InterPro" id="IPR043917">
    <property type="entry name" value="DUF5753"/>
</dbReference>
<sequence length="286" mass="32550">MSESRSAPTVLQMVLGRRLQKLRRAAGMTAQQAGQHLRQAHTTVTRIERAEVALKYVTVAAMLDLYGVSAKDKREFLDLSEKANVSGWWQKYRDVLPDVFSLYVSLEASAAQIRTYEPHFVPGLVQTEDYARAVLRLGFPRVDLRELDRRIALRQERQLVLSRPGAPKLWVVMDETALRRPVGGPEVMKGQIDRLLDTCDLPNVALQLAEFRAGAHPGAYGPFALFRFDGFDFPDVIYCESLTRSSYIEEPTEVSVYREVLDQMVIRATPPRTTKDVLYRIRKELP</sequence>
<dbReference type="EMBL" id="JAMQAW010000012">
    <property type="protein sequence ID" value="MCM2389808.1"/>
    <property type="molecule type" value="Genomic_DNA"/>
</dbReference>
<reference evidence="2" key="1">
    <citation type="submission" date="2022-06" db="EMBL/GenBank/DDBJ databases">
        <title>Genome public.</title>
        <authorList>
            <person name="Sun Q."/>
        </authorList>
    </citation>
    <scope>NUCLEOTIDE SEQUENCE</scope>
    <source>
        <strain evidence="2">CWNU-1</strain>
    </source>
</reference>
<dbReference type="Gene3D" id="1.10.260.40">
    <property type="entry name" value="lambda repressor-like DNA-binding domains"/>
    <property type="match status" value="1"/>
</dbReference>
<comment type="caution">
    <text evidence="2">The sequence shown here is derived from an EMBL/GenBank/DDBJ whole genome shotgun (WGS) entry which is preliminary data.</text>
</comment>
<evidence type="ECO:0000259" key="1">
    <source>
        <dbReference type="PROSITE" id="PS50943"/>
    </source>
</evidence>
<protein>
    <submittedName>
        <fullName evidence="2">Helix-turn-helix domain-containing protein</fullName>
    </submittedName>
</protein>
<organism evidence="2 3">
    <name type="scientific">Streptomyces albipurpureus</name>
    <dbReference type="NCBI Taxonomy" id="2897419"/>
    <lineage>
        <taxon>Bacteria</taxon>
        <taxon>Bacillati</taxon>
        <taxon>Actinomycetota</taxon>
        <taxon>Actinomycetes</taxon>
        <taxon>Kitasatosporales</taxon>
        <taxon>Streptomycetaceae</taxon>
        <taxon>Streptomyces</taxon>
    </lineage>
</organism>
<dbReference type="CDD" id="cd00093">
    <property type="entry name" value="HTH_XRE"/>
    <property type="match status" value="1"/>
</dbReference>
<feature type="domain" description="HTH cro/C1-type" evidence="1">
    <location>
        <begin position="19"/>
        <end position="73"/>
    </location>
</feature>
<accession>A0ABT0UMQ9</accession>
<dbReference type="Proteomes" id="UP001431429">
    <property type="component" value="Unassembled WGS sequence"/>
</dbReference>
<evidence type="ECO:0000313" key="2">
    <source>
        <dbReference type="EMBL" id="MCM2389808.1"/>
    </source>
</evidence>
<evidence type="ECO:0000313" key="3">
    <source>
        <dbReference type="Proteomes" id="UP001431429"/>
    </source>
</evidence>
<dbReference type="InterPro" id="IPR010982">
    <property type="entry name" value="Lambda_DNA-bd_dom_sf"/>
</dbReference>
<keyword evidence="3" id="KW-1185">Reference proteome</keyword>
<dbReference type="Pfam" id="PF13560">
    <property type="entry name" value="HTH_31"/>
    <property type="match status" value="1"/>
</dbReference>
<dbReference type="InterPro" id="IPR001387">
    <property type="entry name" value="Cro/C1-type_HTH"/>
</dbReference>
<dbReference type="Pfam" id="PF19054">
    <property type="entry name" value="DUF5753"/>
    <property type="match status" value="1"/>
</dbReference>
<dbReference type="PROSITE" id="PS50943">
    <property type="entry name" value="HTH_CROC1"/>
    <property type="match status" value="1"/>
</dbReference>
<name>A0ABT0UMQ9_9ACTN</name>
<gene>
    <name evidence="2" type="ORF">NBG84_16185</name>
</gene>